<dbReference type="PANTHER" id="PTHR43711:SF1">
    <property type="entry name" value="HISTIDINE KINASE 1"/>
    <property type="match status" value="1"/>
</dbReference>
<evidence type="ECO:0000256" key="4">
    <source>
        <dbReference type="ARBA" id="ARBA00022679"/>
    </source>
</evidence>
<evidence type="ECO:0000259" key="7">
    <source>
        <dbReference type="PROSITE" id="PS50109"/>
    </source>
</evidence>
<dbReference type="EMBL" id="LBVS01000009">
    <property type="protein sequence ID" value="KKQ90581.1"/>
    <property type="molecule type" value="Genomic_DNA"/>
</dbReference>
<dbReference type="SUPFAM" id="SSF47384">
    <property type="entry name" value="Homodimeric domain of signal transducing histidine kinase"/>
    <property type="match status" value="1"/>
</dbReference>
<comment type="caution">
    <text evidence="8">The sequence shown here is derived from an EMBL/GenBank/DDBJ whole genome shotgun (WGS) entry which is preliminary data.</text>
</comment>
<organism evidence="8 9">
    <name type="scientific">Berkelbacteria bacterium GW2011_GWA1_39_10</name>
    <dbReference type="NCBI Taxonomy" id="1618332"/>
    <lineage>
        <taxon>Bacteria</taxon>
        <taxon>Candidatus Berkelbacteria</taxon>
    </lineage>
</organism>
<protein>
    <recommendedName>
        <fullName evidence="2">histidine kinase</fullName>
        <ecNumber evidence="2">2.7.13.3</ecNumber>
    </recommendedName>
</protein>
<dbReference type="GO" id="GO:0000155">
    <property type="term" value="F:phosphorelay sensor kinase activity"/>
    <property type="evidence" value="ECO:0007669"/>
    <property type="project" value="InterPro"/>
</dbReference>
<dbReference type="Gene3D" id="3.30.565.10">
    <property type="entry name" value="Histidine kinase-like ATPase, C-terminal domain"/>
    <property type="match status" value="1"/>
</dbReference>
<proteinExistence type="predicted"/>
<dbReference type="SMART" id="SM00388">
    <property type="entry name" value="HisKA"/>
    <property type="match status" value="1"/>
</dbReference>
<dbReference type="EC" id="2.7.13.3" evidence="2"/>
<dbReference type="InterPro" id="IPR036097">
    <property type="entry name" value="HisK_dim/P_sf"/>
</dbReference>
<evidence type="ECO:0000313" key="8">
    <source>
        <dbReference type="EMBL" id="KKQ90581.1"/>
    </source>
</evidence>
<dbReference type="InterPro" id="IPR003594">
    <property type="entry name" value="HATPase_dom"/>
</dbReference>
<dbReference type="Proteomes" id="UP000033862">
    <property type="component" value="Unassembled WGS sequence"/>
</dbReference>
<gene>
    <name evidence="8" type="ORF">UT15_C0009G0012</name>
</gene>
<dbReference type="Pfam" id="PF00512">
    <property type="entry name" value="HisKA"/>
    <property type="match status" value="1"/>
</dbReference>
<dbReference type="InterPro" id="IPR004358">
    <property type="entry name" value="Sig_transdc_His_kin-like_C"/>
</dbReference>
<keyword evidence="6" id="KW-0902">Two-component regulatory system</keyword>
<dbReference type="Gene3D" id="1.10.287.130">
    <property type="match status" value="1"/>
</dbReference>
<evidence type="ECO:0000256" key="5">
    <source>
        <dbReference type="ARBA" id="ARBA00022777"/>
    </source>
</evidence>
<keyword evidence="4" id="KW-0808">Transferase</keyword>
<dbReference type="PANTHER" id="PTHR43711">
    <property type="entry name" value="TWO-COMPONENT HISTIDINE KINASE"/>
    <property type="match status" value="1"/>
</dbReference>
<dbReference type="InterPro" id="IPR005467">
    <property type="entry name" value="His_kinase_dom"/>
</dbReference>
<dbReference type="InterPro" id="IPR036890">
    <property type="entry name" value="HATPase_C_sf"/>
</dbReference>
<comment type="catalytic activity">
    <reaction evidence="1">
        <text>ATP + protein L-histidine = ADP + protein N-phospho-L-histidine.</text>
        <dbReference type="EC" id="2.7.13.3"/>
    </reaction>
</comment>
<evidence type="ECO:0000256" key="2">
    <source>
        <dbReference type="ARBA" id="ARBA00012438"/>
    </source>
</evidence>
<accession>A0A0G0PMP6</accession>
<keyword evidence="5 8" id="KW-0418">Kinase</keyword>
<reference evidence="8 9" key="1">
    <citation type="journal article" date="2015" name="Nature">
        <title>rRNA introns, odd ribosomes, and small enigmatic genomes across a large radiation of phyla.</title>
        <authorList>
            <person name="Brown C.T."/>
            <person name="Hug L.A."/>
            <person name="Thomas B.C."/>
            <person name="Sharon I."/>
            <person name="Castelle C.J."/>
            <person name="Singh A."/>
            <person name="Wilkins M.J."/>
            <person name="Williams K.H."/>
            <person name="Banfield J.F."/>
        </authorList>
    </citation>
    <scope>NUCLEOTIDE SEQUENCE [LARGE SCALE GENOMIC DNA]</scope>
</reference>
<dbReference type="InterPro" id="IPR050736">
    <property type="entry name" value="Sensor_HK_Regulatory"/>
</dbReference>
<evidence type="ECO:0000256" key="3">
    <source>
        <dbReference type="ARBA" id="ARBA00022553"/>
    </source>
</evidence>
<dbReference type="AlphaFoldDB" id="A0A0G0PMP6"/>
<dbReference type="STRING" id="1618332.UT15_C0009G0012"/>
<evidence type="ECO:0000313" key="9">
    <source>
        <dbReference type="Proteomes" id="UP000033862"/>
    </source>
</evidence>
<dbReference type="InterPro" id="IPR003661">
    <property type="entry name" value="HisK_dim/P_dom"/>
</dbReference>
<dbReference type="SMART" id="SM00387">
    <property type="entry name" value="HATPase_c"/>
    <property type="match status" value="1"/>
</dbReference>
<keyword evidence="3" id="KW-0597">Phosphoprotein</keyword>
<evidence type="ECO:0000256" key="6">
    <source>
        <dbReference type="ARBA" id="ARBA00023012"/>
    </source>
</evidence>
<dbReference type="Pfam" id="PF02518">
    <property type="entry name" value="HATPase_c"/>
    <property type="match status" value="1"/>
</dbReference>
<name>A0A0G0PMP6_9BACT</name>
<feature type="domain" description="Histidine kinase" evidence="7">
    <location>
        <begin position="22"/>
        <end position="248"/>
    </location>
</feature>
<dbReference type="PRINTS" id="PR00344">
    <property type="entry name" value="BCTRLSENSOR"/>
</dbReference>
<dbReference type="SUPFAM" id="SSF55874">
    <property type="entry name" value="ATPase domain of HSP90 chaperone/DNA topoisomerase II/histidine kinase"/>
    <property type="match status" value="1"/>
</dbReference>
<sequence length="248" mass="27373">MDTNPKQLNELLEAEKQEFLTVMSHELRTPMTGVKGYLSMILDGDAGMISDDVKEYIAQAYVANDRLIRLVDRMMKTAAVQEGKIKFNIQKVDLVQNLIVLATDFQIPAKEKKLSLVYNKPVSPSGGPEGKIFVMADPDRLREVLLNLISNAIKFTSSGKVEISHRKINHYAVVDITDTGQGIKKEDQNRLFEIFNKTNLTLAGQEKGTGLGLFLARKLAEAQGGKVWLESSEVGKGSTFSAGFPVAN</sequence>
<dbReference type="CDD" id="cd00082">
    <property type="entry name" value="HisKA"/>
    <property type="match status" value="1"/>
</dbReference>
<dbReference type="PROSITE" id="PS50109">
    <property type="entry name" value="HIS_KIN"/>
    <property type="match status" value="1"/>
</dbReference>
<evidence type="ECO:0000256" key="1">
    <source>
        <dbReference type="ARBA" id="ARBA00000085"/>
    </source>
</evidence>